<dbReference type="EC" id="2.7.7.18" evidence="14"/>
<keyword evidence="9 14" id="KW-0067">ATP-binding</keyword>
<keyword evidence="6" id="KW-0479">Metal-binding</keyword>
<dbReference type="Pfam" id="PF01966">
    <property type="entry name" value="HD"/>
    <property type="match status" value="1"/>
</dbReference>
<reference evidence="16" key="1">
    <citation type="submission" date="2020-10" db="EMBL/GenBank/DDBJ databases">
        <authorList>
            <person name="Gilroy R."/>
        </authorList>
    </citation>
    <scope>NUCLEOTIDE SEQUENCE</scope>
    <source>
        <strain evidence="16">USAMLcec3-3695</strain>
    </source>
</reference>
<accession>A0A9D1SFD2</accession>
<evidence type="ECO:0000256" key="3">
    <source>
        <dbReference type="ARBA" id="ARBA00022642"/>
    </source>
</evidence>
<keyword evidence="7 14" id="KW-0547">Nucleotide-binding</keyword>
<dbReference type="InterPro" id="IPR003607">
    <property type="entry name" value="HD/PDEase_dom"/>
</dbReference>
<comment type="caution">
    <text evidence="16">The sequence shown here is derived from an EMBL/GenBank/DDBJ whole genome shotgun (WGS) entry which is preliminary data.</text>
</comment>
<feature type="domain" description="HD" evidence="15">
    <location>
        <begin position="226"/>
        <end position="341"/>
    </location>
</feature>
<evidence type="ECO:0000256" key="5">
    <source>
        <dbReference type="ARBA" id="ARBA00022695"/>
    </source>
</evidence>
<reference evidence="16" key="2">
    <citation type="journal article" date="2021" name="PeerJ">
        <title>Extensive microbial diversity within the chicken gut microbiome revealed by metagenomics and culture.</title>
        <authorList>
            <person name="Gilroy R."/>
            <person name="Ravi A."/>
            <person name="Getino M."/>
            <person name="Pursley I."/>
            <person name="Horton D.L."/>
            <person name="Alikhan N.F."/>
            <person name="Baker D."/>
            <person name="Gharbi K."/>
            <person name="Hall N."/>
            <person name="Watson M."/>
            <person name="Adriaenssens E.M."/>
            <person name="Foster-Nyarko E."/>
            <person name="Jarju S."/>
            <person name="Secka A."/>
            <person name="Antonio M."/>
            <person name="Oren A."/>
            <person name="Chaudhuri R.R."/>
            <person name="La Ragione R."/>
            <person name="Hildebrand F."/>
            <person name="Pallen M.J."/>
        </authorList>
    </citation>
    <scope>NUCLEOTIDE SEQUENCE</scope>
    <source>
        <strain evidence="16">USAMLcec3-3695</strain>
    </source>
</reference>
<dbReference type="GO" id="GO:0009435">
    <property type="term" value="P:NAD+ biosynthetic process"/>
    <property type="evidence" value="ECO:0007669"/>
    <property type="project" value="UniProtKB-UniRule"/>
</dbReference>
<evidence type="ECO:0000313" key="16">
    <source>
        <dbReference type="EMBL" id="HIU58101.1"/>
    </source>
</evidence>
<dbReference type="PANTHER" id="PTHR39321:SF3">
    <property type="entry name" value="PHOSPHOPANTETHEINE ADENYLYLTRANSFERASE"/>
    <property type="match status" value="1"/>
</dbReference>
<evidence type="ECO:0000256" key="1">
    <source>
        <dbReference type="ARBA" id="ARBA00002324"/>
    </source>
</evidence>
<evidence type="ECO:0000256" key="11">
    <source>
        <dbReference type="ARBA" id="ARBA00023027"/>
    </source>
</evidence>
<dbReference type="SUPFAM" id="SSF52374">
    <property type="entry name" value="Nucleotidylyl transferase"/>
    <property type="match status" value="1"/>
</dbReference>
<evidence type="ECO:0000256" key="6">
    <source>
        <dbReference type="ARBA" id="ARBA00022723"/>
    </source>
</evidence>
<dbReference type="PANTHER" id="PTHR39321">
    <property type="entry name" value="NICOTINATE-NUCLEOTIDE ADENYLYLTRANSFERASE-RELATED"/>
    <property type="match status" value="1"/>
</dbReference>
<evidence type="ECO:0000256" key="7">
    <source>
        <dbReference type="ARBA" id="ARBA00022741"/>
    </source>
</evidence>
<dbReference type="Pfam" id="PF01467">
    <property type="entry name" value="CTP_transf_like"/>
    <property type="match status" value="1"/>
</dbReference>
<evidence type="ECO:0000256" key="8">
    <source>
        <dbReference type="ARBA" id="ARBA00022801"/>
    </source>
</evidence>
<comment type="pathway">
    <text evidence="2 14">Cofactor biosynthesis; NAD(+) biosynthesis; deamido-NAD(+) from nicotinate D-ribonucleotide: step 1/1.</text>
</comment>
<evidence type="ECO:0000256" key="2">
    <source>
        <dbReference type="ARBA" id="ARBA00005019"/>
    </source>
</evidence>
<evidence type="ECO:0000256" key="4">
    <source>
        <dbReference type="ARBA" id="ARBA00022679"/>
    </source>
</evidence>
<gene>
    <name evidence="14 16" type="primary">nadD</name>
    <name evidence="16" type="ORF">IAA61_09880</name>
</gene>
<name>A0A9D1SFD2_9FIRM</name>
<dbReference type="InterPro" id="IPR006675">
    <property type="entry name" value="HDIG_dom"/>
</dbReference>
<evidence type="ECO:0000256" key="10">
    <source>
        <dbReference type="ARBA" id="ARBA00023004"/>
    </source>
</evidence>
<dbReference type="InterPro" id="IPR005249">
    <property type="entry name" value="YqeK"/>
</dbReference>
<protein>
    <recommendedName>
        <fullName evidence="14">Probable nicotinate-nucleotide adenylyltransferase</fullName>
        <ecNumber evidence="14">2.7.7.18</ecNumber>
    </recommendedName>
    <alternativeName>
        <fullName evidence="14">Deamido-NAD(+) diphosphorylase</fullName>
    </alternativeName>
    <alternativeName>
        <fullName evidence="14">Deamido-NAD(+) pyrophosphorylase</fullName>
    </alternativeName>
    <alternativeName>
        <fullName evidence="14">Nicotinate mononucleotide adenylyltransferase</fullName>
        <shortName evidence="14">NaMN adenylyltransferase</shortName>
    </alternativeName>
</protein>
<dbReference type="PROSITE" id="PS51831">
    <property type="entry name" value="HD"/>
    <property type="match status" value="1"/>
</dbReference>
<keyword evidence="11 14" id="KW-0520">NAD</keyword>
<comment type="function">
    <text evidence="1 14">Catalyzes the reversible adenylation of nicotinate mononucleotide (NaMN) to nicotinic acid adenine dinucleotide (NaAD).</text>
</comment>
<dbReference type="NCBIfam" id="TIGR00277">
    <property type="entry name" value="HDIG"/>
    <property type="match status" value="1"/>
</dbReference>
<dbReference type="SUPFAM" id="SSF109604">
    <property type="entry name" value="HD-domain/PDEase-like"/>
    <property type="match status" value="1"/>
</dbReference>
<dbReference type="HAMAP" id="MF_00244">
    <property type="entry name" value="NaMN_adenylyltr"/>
    <property type="match status" value="1"/>
</dbReference>
<dbReference type="AlphaFoldDB" id="A0A9D1SFD2"/>
<keyword evidence="10" id="KW-0408">Iron</keyword>
<dbReference type="InterPro" id="IPR014729">
    <property type="entry name" value="Rossmann-like_a/b/a_fold"/>
</dbReference>
<dbReference type="GO" id="GO:0004515">
    <property type="term" value="F:nicotinate-nucleotide adenylyltransferase activity"/>
    <property type="evidence" value="ECO:0007669"/>
    <property type="project" value="UniProtKB-UniRule"/>
</dbReference>
<dbReference type="GO" id="GO:0046872">
    <property type="term" value="F:metal ion binding"/>
    <property type="evidence" value="ECO:0007669"/>
    <property type="project" value="UniProtKB-KW"/>
</dbReference>
<dbReference type="InterPro" id="IPR006674">
    <property type="entry name" value="HD_domain"/>
</dbReference>
<comment type="similarity">
    <text evidence="14">Belongs to the NadD family.</text>
</comment>
<dbReference type="GO" id="GO:0008803">
    <property type="term" value="F:bis(5'-nucleosyl)-tetraphosphatase (symmetrical) activity"/>
    <property type="evidence" value="ECO:0007669"/>
    <property type="project" value="UniProtKB-EC"/>
</dbReference>
<evidence type="ECO:0000313" key="17">
    <source>
        <dbReference type="Proteomes" id="UP000824109"/>
    </source>
</evidence>
<dbReference type="Gene3D" id="1.10.3210.10">
    <property type="entry name" value="Hypothetical protein af1432"/>
    <property type="match status" value="1"/>
</dbReference>
<dbReference type="NCBIfam" id="TIGR00482">
    <property type="entry name" value="nicotinate (nicotinamide) nucleotide adenylyltransferase"/>
    <property type="match status" value="1"/>
</dbReference>
<evidence type="ECO:0000256" key="12">
    <source>
        <dbReference type="ARBA" id="ARBA00048721"/>
    </source>
</evidence>
<dbReference type="CDD" id="cd00077">
    <property type="entry name" value="HDc"/>
    <property type="match status" value="1"/>
</dbReference>
<comment type="catalytic activity">
    <reaction evidence="12 14">
        <text>nicotinate beta-D-ribonucleotide + ATP + H(+) = deamido-NAD(+) + diphosphate</text>
        <dbReference type="Rhea" id="RHEA:22860"/>
        <dbReference type="ChEBI" id="CHEBI:15378"/>
        <dbReference type="ChEBI" id="CHEBI:30616"/>
        <dbReference type="ChEBI" id="CHEBI:33019"/>
        <dbReference type="ChEBI" id="CHEBI:57502"/>
        <dbReference type="ChEBI" id="CHEBI:58437"/>
        <dbReference type="EC" id="2.7.7.18"/>
    </reaction>
</comment>
<evidence type="ECO:0000259" key="15">
    <source>
        <dbReference type="PROSITE" id="PS51831"/>
    </source>
</evidence>
<keyword evidence="5 14" id="KW-0548">Nucleotidyltransferase</keyword>
<organism evidence="16 17">
    <name type="scientific">Candidatus Ornithomonoglobus merdipullorum</name>
    <dbReference type="NCBI Taxonomy" id="2840895"/>
    <lineage>
        <taxon>Bacteria</taxon>
        <taxon>Bacillati</taxon>
        <taxon>Bacillota</taxon>
        <taxon>Clostridia</taxon>
        <taxon>Candidatus Ornithomonoglobus</taxon>
    </lineage>
</organism>
<dbReference type="Gene3D" id="3.40.50.620">
    <property type="entry name" value="HUPs"/>
    <property type="match status" value="1"/>
</dbReference>
<dbReference type="NCBIfam" id="TIGR00488">
    <property type="entry name" value="bis(5'-nucleosyl)-tetraphosphatase (symmetrical) YqeK"/>
    <property type="match status" value="1"/>
</dbReference>
<proteinExistence type="inferred from homology"/>
<keyword evidence="3 14" id="KW-0662">Pyridine nucleotide biosynthesis</keyword>
<evidence type="ECO:0000256" key="14">
    <source>
        <dbReference type="HAMAP-Rule" id="MF_00244"/>
    </source>
</evidence>
<evidence type="ECO:0000256" key="13">
    <source>
        <dbReference type="ARBA" id="ARBA00049417"/>
    </source>
</evidence>
<comment type="catalytic activity">
    <reaction evidence="13">
        <text>P(1),P(4)-bis(5'-adenosyl) tetraphosphate + H2O = 2 ADP + 2 H(+)</text>
        <dbReference type="Rhea" id="RHEA:24252"/>
        <dbReference type="ChEBI" id="CHEBI:15377"/>
        <dbReference type="ChEBI" id="CHEBI:15378"/>
        <dbReference type="ChEBI" id="CHEBI:58141"/>
        <dbReference type="ChEBI" id="CHEBI:456216"/>
        <dbReference type="EC" id="3.6.1.41"/>
    </reaction>
</comment>
<dbReference type="Proteomes" id="UP000824109">
    <property type="component" value="Unassembled WGS sequence"/>
</dbReference>
<dbReference type="GO" id="GO:0005524">
    <property type="term" value="F:ATP binding"/>
    <property type="evidence" value="ECO:0007669"/>
    <property type="project" value="UniProtKB-KW"/>
</dbReference>
<dbReference type="InterPro" id="IPR005248">
    <property type="entry name" value="NadD/NMNAT"/>
</dbReference>
<dbReference type="InterPro" id="IPR004821">
    <property type="entry name" value="Cyt_trans-like"/>
</dbReference>
<sequence>MKKIGILGGTFDPIHCGHMIIARLAMEQYGLDEVRFMTGGNPPHKSGNAITPARLRHGMVMSAVAGEPGFTADDFEVNKESYSYTAETLTALGEIYEGAELYFIVGEDSLRDLPGWYRPETILKNCILLVYPRYDMIGLDELIKARAEELGGDIRKIDAPLFGVSSTEIRERAEAGLSVKYLVPESVIKYMKEKRLYKTEDHQGGRITMDVKEMKKKLARSLKKKRYKHSIGVSREAVRMAKLFGADEEKAYIAGLLHDCAKCYEKDEQLEICKKYGVEVDRMTDLCPAVLHAPAGAALAEREYGIEDREILSAIRHHTTAGADMGLLDKIIYVADMTEPGRKYDGVETLRSLSAKDIDAAYTEALRQTLTFNIEKYAIVHPDTLEAWNAEMAGKKCRE</sequence>
<dbReference type="SMART" id="SM00471">
    <property type="entry name" value="HDc"/>
    <property type="match status" value="1"/>
</dbReference>
<dbReference type="EMBL" id="DVNB01000100">
    <property type="protein sequence ID" value="HIU58101.1"/>
    <property type="molecule type" value="Genomic_DNA"/>
</dbReference>
<keyword evidence="4 14" id="KW-0808">Transferase</keyword>
<dbReference type="CDD" id="cd02165">
    <property type="entry name" value="NMNAT"/>
    <property type="match status" value="1"/>
</dbReference>
<evidence type="ECO:0000256" key="9">
    <source>
        <dbReference type="ARBA" id="ARBA00022840"/>
    </source>
</evidence>
<dbReference type="NCBIfam" id="NF000840">
    <property type="entry name" value="PRK00071.1-3"/>
    <property type="match status" value="1"/>
</dbReference>
<keyword evidence="8" id="KW-0378">Hydrolase</keyword>